<keyword evidence="5" id="KW-0456">Lyase</keyword>
<dbReference type="GO" id="GO:0016829">
    <property type="term" value="F:lyase activity"/>
    <property type="evidence" value="ECO:0007669"/>
    <property type="project" value="UniProtKB-KW"/>
</dbReference>
<evidence type="ECO:0000256" key="4">
    <source>
        <dbReference type="ARBA" id="ARBA00023157"/>
    </source>
</evidence>
<keyword evidence="7" id="KW-1185">Reference proteome</keyword>
<evidence type="ECO:0000313" key="7">
    <source>
        <dbReference type="Proteomes" id="UP000759131"/>
    </source>
</evidence>
<dbReference type="GO" id="GO:0006629">
    <property type="term" value="P:lipid metabolic process"/>
    <property type="evidence" value="ECO:0007669"/>
    <property type="project" value="InterPro"/>
</dbReference>
<evidence type="ECO:0000313" key="6">
    <source>
        <dbReference type="EMBL" id="CAD7634255.1"/>
    </source>
</evidence>
<dbReference type="CDD" id="cd08576">
    <property type="entry name" value="GDPD_like_SMaseD_PLD"/>
    <property type="match status" value="1"/>
</dbReference>
<evidence type="ECO:0000256" key="3">
    <source>
        <dbReference type="ARBA" id="ARBA00022842"/>
    </source>
</evidence>
<dbReference type="GO" id="GO:0046872">
    <property type="term" value="F:metal ion binding"/>
    <property type="evidence" value="ECO:0007669"/>
    <property type="project" value="UniProtKB-KW"/>
</dbReference>
<dbReference type="Proteomes" id="UP000759131">
    <property type="component" value="Unassembled WGS sequence"/>
</dbReference>
<evidence type="ECO:0000256" key="5">
    <source>
        <dbReference type="ARBA" id="ARBA00023239"/>
    </source>
</evidence>
<dbReference type="Gene3D" id="3.20.20.190">
    <property type="entry name" value="Phosphatidylinositol (PI) phosphodiesterase"/>
    <property type="match status" value="1"/>
</dbReference>
<sequence>MVRKLIYQLTLIVINIHQIICVHMRRPIYNIGHMVNTIDQVDSYIEKGANAIEVDVQFVADGTPVHMFHGIPCDCLRDCSKWSPFEQYIQHIRDISTPDHIKYKERFVLLILDLKTENMPPIIKSMAGEKLFNSLLEHLFNHGYVLTRVNILLTIQRVTDEPLMDGFIHAMDSLGLSHLNKHIGWDVSANEALDVISTMYHRRLPRTANVWQSDGITNCVSFIYPTDRLRAAIQLRDQFRRPYMTKVYRWTIDMPFVARDTFRLGVDGILTNYPDRIATILNEDEFYNDLRLANHTDDPWARYDGPHRLSPPTNHLQRLHNLYSIIISLGRN</sequence>
<dbReference type="GO" id="GO:0008081">
    <property type="term" value="F:phosphoric diester hydrolase activity"/>
    <property type="evidence" value="ECO:0007669"/>
    <property type="project" value="InterPro"/>
</dbReference>
<name>A0A7R9L5I0_9ACAR</name>
<reference evidence="6" key="1">
    <citation type="submission" date="2020-11" db="EMBL/GenBank/DDBJ databases">
        <authorList>
            <person name="Tran Van P."/>
        </authorList>
    </citation>
    <scope>NUCLEOTIDE SEQUENCE</scope>
</reference>
<dbReference type="EMBL" id="CAJPIZ010014279">
    <property type="protein sequence ID" value="CAG2114685.1"/>
    <property type="molecule type" value="Genomic_DNA"/>
</dbReference>
<gene>
    <name evidence="6" type="ORF">OSB1V03_LOCUS14651</name>
</gene>
<dbReference type="AlphaFoldDB" id="A0A7R9L5I0"/>
<proteinExistence type="predicted"/>
<comment type="catalytic activity">
    <reaction evidence="1">
        <text>an N-(acyl)-sphingosylphosphoethanolamine = an N-(acyl)-sphingosyl-1,3-cyclic phosphate + ethanolamine</text>
        <dbReference type="Rhea" id="RHEA:60648"/>
        <dbReference type="ChEBI" id="CHEBI:57603"/>
        <dbReference type="ChEBI" id="CHEBI:143891"/>
        <dbReference type="ChEBI" id="CHEBI:143892"/>
    </reaction>
</comment>
<organism evidence="6">
    <name type="scientific">Medioppia subpectinata</name>
    <dbReference type="NCBI Taxonomy" id="1979941"/>
    <lineage>
        <taxon>Eukaryota</taxon>
        <taxon>Metazoa</taxon>
        <taxon>Ecdysozoa</taxon>
        <taxon>Arthropoda</taxon>
        <taxon>Chelicerata</taxon>
        <taxon>Arachnida</taxon>
        <taxon>Acari</taxon>
        <taxon>Acariformes</taxon>
        <taxon>Sarcoptiformes</taxon>
        <taxon>Oribatida</taxon>
        <taxon>Brachypylina</taxon>
        <taxon>Oppioidea</taxon>
        <taxon>Oppiidae</taxon>
        <taxon>Medioppia</taxon>
    </lineage>
</organism>
<evidence type="ECO:0000256" key="1">
    <source>
        <dbReference type="ARBA" id="ARBA00000110"/>
    </source>
</evidence>
<dbReference type="SUPFAM" id="SSF51695">
    <property type="entry name" value="PLC-like phosphodiesterases"/>
    <property type="match status" value="1"/>
</dbReference>
<keyword evidence="3" id="KW-0460">Magnesium</keyword>
<dbReference type="EMBL" id="OC868854">
    <property type="protein sequence ID" value="CAD7634255.1"/>
    <property type="molecule type" value="Genomic_DNA"/>
</dbReference>
<protein>
    <submittedName>
        <fullName evidence="6">Uncharacterized protein</fullName>
    </submittedName>
</protein>
<keyword evidence="4" id="KW-1015">Disulfide bond</keyword>
<evidence type="ECO:0000256" key="2">
    <source>
        <dbReference type="ARBA" id="ARBA00022723"/>
    </source>
</evidence>
<dbReference type="InterPro" id="IPR017946">
    <property type="entry name" value="PLC-like_Pdiesterase_TIM-brl"/>
</dbReference>
<keyword evidence="2" id="KW-0479">Metal-binding</keyword>
<dbReference type="OrthoDB" id="1058301at2759"/>
<accession>A0A7R9L5I0</accession>